<reference evidence="2 3" key="1">
    <citation type="submission" date="2020-01" db="EMBL/GenBank/DDBJ databases">
        <authorList>
            <consortium name="DOE Joint Genome Institute"/>
            <person name="Haridas S."/>
            <person name="Albert R."/>
            <person name="Binder M."/>
            <person name="Bloem J."/>
            <person name="Labutti K."/>
            <person name="Salamov A."/>
            <person name="Andreopoulos B."/>
            <person name="Baker S.E."/>
            <person name="Barry K."/>
            <person name="Bills G."/>
            <person name="Bluhm B.H."/>
            <person name="Cannon C."/>
            <person name="Castanera R."/>
            <person name="Culley D.E."/>
            <person name="Daum C."/>
            <person name="Ezra D."/>
            <person name="Gonzalez J.B."/>
            <person name="Henrissat B."/>
            <person name="Kuo A."/>
            <person name="Liang C."/>
            <person name="Lipzen A."/>
            <person name="Lutzoni F."/>
            <person name="Magnuson J."/>
            <person name="Mondo S."/>
            <person name="Nolan M."/>
            <person name="Ohm R."/>
            <person name="Pangilinan J."/>
            <person name="Park H.-J.H."/>
            <person name="Ramirez L."/>
            <person name="Alfaro M."/>
            <person name="Sun H."/>
            <person name="Tritt A."/>
            <person name="Yoshinaga Y."/>
            <person name="Zwiers L.-H.L."/>
            <person name="Turgeon B.G."/>
            <person name="Goodwin S.B."/>
            <person name="Spatafora J.W."/>
            <person name="Crous P.W."/>
            <person name="Grigoriev I.V."/>
        </authorList>
    </citation>
    <scope>NUCLEOTIDE SEQUENCE [LARGE SCALE GENOMIC DNA]</scope>
    <source>
        <strain evidence="2 3">CBS 611.86</strain>
    </source>
</reference>
<dbReference type="PANTHER" id="PTHR33112">
    <property type="entry name" value="DOMAIN PROTEIN, PUTATIVE-RELATED"/>
    <property type="match status" value="1"/>
</dbReference>
<evidence type="ECO:0000313" key="2">
    <source>
        <dbReference type="EMBL" id="KAF2868354.1"/>
    </source>
</evidence>
<comment type="caution">
    <text evidence="2">The sequence shown here is derived from an EMBL/GenBank/DDBJ whole genome shotgun (WGS) entry which is preliminary data.</text>
</comment>
<dbReference type="OrthoDB" id="270167at2759"/>
<name>A0A7C8I1I1_9PLEO</name>
<evidence type="ECO:0000313" key="3">
    <source>
        <dbReference type="Proteomes" id="UP000481861"/>
    </source>
</evidence>
<dbReference type="InterPro" id="IPR010730">
    <property type="entry name" value="HET"/>
</dbReference>
<evidence type="ECO:0000259" key="1">
    <source>
        <dbReference type="Pfam" id="PF06985"/>
    </source>
</evidence>
<proteinExistence type="predicted"/>
<dbReference type="AlphaFoldDB" id="A0A7C8I1I1"/>
<protein>
    <submittedName>
        <fullName evidence="2">Heterokaryon incompatibility protein-domain-containing protein</fullName>
    </submittedName>
</protein>
<gene>
    <name evidence="2" type="ORF">BDV95DRAFT_597222</name>
</gene>
<dbReference type="EMBL" id="JAADJZ010000019">
    <property type="protein sequence ID" value="KAF2868354.1"/>
    <property type="molecule type" value="Genomic_DNA"/>
</dbReference>
<dbReference type="Proteomes" id="UP000481861">
    <property type="component" value="Unassembled WGS sequence"/>
</dbReference>
<keyword evidence="3" id="KW-1185">Reference proteome</keyword>
<sequence length="383" mass="43919">MQRDTALTFRDIHGSEEALIASIKKIERIALVRNPEKVPLRLRFVTPYYSSKTCADFALTPAHRYQPGEDYVTVSYTWAHAQSDEGQQVPDYRIWDLAEPGAPPRPIRCPKMVFHRAMLFAQARKCPYVWIDQECINQQDPTDIERHLQVMDRIYSDSRWTVAVLSCNIANVTLLDRFKPILDILAEPCTLLENERQPIDRLVRYITQDRWFSRTWTFHEKNCAKSLALLIPTVGCTSSEETLRYASIGSDLCVDIDLFYAFGFLNQTNINDREFEQYFFRRSRFEENIMPGPHEVFGDMEKCDNSVTADRLAIFANISGLKIKLNSTALTTPEFSYSTCILALVLANLWSQDDAQEDSFDGMRLLPVKTNSIVARASTPDSG</sequence>
<organism evidence="2 3">
    <name type="scientific">Massariosphaeria phaeospora</name>
    <dbReference type="NCBI Taxonomy" id="100035"/>
    <lineage>
        <taxon>Eukaryota</taxon>
        <taxon>Fungi</taxon>
        <taxon>Dikarya</taxon>
        <taxon>Ascomycota</taxon>
        <taxon>Pezizomycotina</taxon>
        <taxon>Dothideomycetes</taxon>
        <taxon>Pleosporomycetidae</taxon>
        <taxon>Pleosporales</taxon>
        <taxon>Pleosporales incertae sedis</taxon>
        <taxon>Massariosphaeria</taxon>
    </lineage>
</organism>
<accession>A0A7C8I1I1</accession>
<dbReference type="PANTHER" id="PTHR33112:SF16">
    <property type="entry name" value="HETEROKARYON INCOMPATIBILITY DOMAIN-CONTAINING PROTEIN"/>
    <property type="match status" value="1"/>
</dbReference>
<dbReference type="Pfam" id="PF06985">
    <property type="entry name" value="HET"/>
    <property type="match status" value="1"/>
</dbReference>
<feature type="domain" description="Heterokaryon incompatibility" evidence="1">
    <location>
        <begin position="71"/>
        <end position="220"/>
    </location>
</feature>